<keyword evidence="2" id="KW-0255">Endonuclease</keyword>
<keyword evidence="2" id="KW-0540">Nuclease</keyword>
<evidence type="ECO:0000313" key="3">
    <source>
        <dbReference type="Proteomes" id="UP000178943"/>
    </source>
</evidence>
<dbReference type="GO" id="GO:0004519">
    <property type="term" value="F:endonuclease activity"/>
    <property type="evidence" value="ECO:0007669"/>
    <property type="project" value="UniProtKB-KW"/>
</dbReference>
<name>A0A1F5VJN7_9BACT</name>
<evidence type="ECO:0000313" key="2">
    <source>
        <dbReference type="EMBL" id="OGF63679.1"/>
    </source>
</evidence>
<evidence type="ECO:0000259" key="1">
    <source>
        <dbReference type="Pfam" id="PF13391"/>
    </source>
</evidence>
<sequence>MKIYVGVTDNDWFYFLSKIAPDEINFWQPGSQSVFKVLKPGELFLFKLHAPINSIAGGGVFIKYMRLPLSIAWRSFKEKNGVPDFETFFQKISKYRHAKAFVEHDPEIGCIMLSNPFFFKPEEYIQVPPDWSPSIVSGKSYLAYEPVGKWLQEQLEQRLAFINAQLPNTQEKDALSLSENERYGIPYLINPRIGQGIFRSLVIDAYKRCCAITGEQTLPVLDAAHIKPYDKSGPHNVKNGLLLRTDIHRLFDQGLVTLTPDFHVEVSNRIKEEYDNGKEYYKYHGQRMLIIPDEEYERPSPEFIQWHNENVFNKVSM</sequence>
<organism evidence="2 3">
    <name type="scientific">Candidatus Fischerbacteria bacterium RBG_13_37_8</name>
    <dbReference type="NCBI Taxonomy" id="1817863"/>
    <lineage>
        <taxon>Bacteria</taxon>
        <taxon>Candidatus Fischeribacteriota</taxon>
    </lineage>
</organism>
<dbReference type="EMBL" id="MFGW01000155">
    <property type="protein sequence ID" value="OGF63679.1"/>
    <property type="molecule type" value="Genomic_DNA"/>
</dbReference>
<dbReference type="Pfam" id="PF13391">
    <property type="entry name" value="HNH_2"/>
    <property type="match status" value="1"/>
</dbReference>
<protein>
    <submittedName>
        <fullName evidence="2">Restriction endonuclease</fullName>
    </submittedName>
</protein>
<dbReference type="STRING" id="1817863.A2Y62_02195"/>
<feature type="domain" description="HNH nuclease" evidence="1">
    <location>
        <begin position="210"/>
        <end position="258"/>
    </location>
</feature>
<dbReference type="InterPro" id="IPR003615">
    <property type="entry name" value="HNH_nuc"/>
</dbReference>
<reference evidence="2 3" key="1">
    <citation type="journal article" date="2016" name="Nat. Commun.">
        <title>Thousands of microbial genomes shed light on interconnected biogeochemical processes in an aquifer system.</title>
        <authorList>
            <person name="Anantharaman K."/>
            <person name="Brown C.T."/>
            <person name="Hug L.A."/>
            <person name="Sharon I."/>
            <person name="Castelle C.J."/>
            <person name="Probst A.J."/>
            <person name="Thomas B.C."/>
            <person name="Singh A."/>
            <person name="Wilkins M.J."/>
            <person name="Karaoz U."/>
            <person name="Brodie E.L."/>
            <person name="Williams K.H."/>
            <person name="Hubbard S.S."/>
            <person name="Banfield J.F."/>
        </authorList>
    </citation>
    <scope>NUCLEOTIDE SEQUENCE [LARGE SCALE GENOMIC DNA]</scope>
</reference>
<keyword evidence="2" id="KW-0378">Hydrolase</keyword>
<comment type="caution">
    <text evidence="2">The sequence shown here is derived from an EMBL/GenBank/DDBJ whole genome shotgun (WGS) entry which is preliminary data.</text>
</comment>
<accession>A0A1F5VJN7</accession>
<proteinExistence type="predicted"/>
<gene>
    <name evidence="2" type="ORF">A2Y62_02195</name>
</gene>
<dbReference type="AlphaFoldDB" id="A0A1F5VJN7"/>
<dbReference type="Proteomes" id="UP000178943">
    <property type="component" value="Unassembled WGS sequence"/>
</dbReference>